<dbReference type="Pfam" id="PF00534">
    <property type="entry name" value="Glycos_transf_1"/>
    <property type="match status" value="1"/>
</dbReference>
<feature type="domain" description="Glycosyltransferase subfamily 4-like N-terminal" evidence="2">
    <location>
        <begin position="2"/>
        <end position="145"/>
    </location>
</feature>
<evidence type="ECO:0000259" key="1">
    <source>
        <dbReference type="Pfam" id="PF00534"/>
    </source>
</evidence>
<dbReference type="SUPFAM" id="SSF53756">
    <property type="entry name" value="UDP-Glycosyltransferase/glycogen phosphorylase"/>
    <property type="match status" value="1"/>
</dbReference>
<name>A0ABS9U8G0_9BACL</name>
<dbReference type="EMBL" id="JAKZFC010000001">
    <property type="protein sequence ID" value="MCH7320611.1"/>
    <property type="molecule type" value="Genomic_DNA"/>
</dbReference>
<dbReference type="InterPro" id="IPR001296">
    <property type="entry name" value="Glyco_trans_1"/>
</dbReference>
<reference evidence="3 4" key="1">
    <citation type="submission" date="2022-03" db="EMBL/GenBank/DDBJ databases">
        <authorList>
            <person name="Jo J.-H."/>
            <person name="Im W.-T."/>
        </authorList>
    </citation>
    <scope>NUCLEOTIDE SEQUENCE [LARGE SCALE GENOMIC DNA]</scope>
    <source>
        <strain evidence="3 4">MA9</strain>
    </source>
</reference>
<organism evidence="3 4">
    <name type="scientific">Solibacillus palustris</name>
    <dbReference type="NCBI Taxonomy" id="2908203"/>
    <lineage>
        <taxon>Bacteria</taxon>
        <taxon>Bacillati</taxon>
        <taxon>Bacillota</taxon>
        <taxon>Bacilli</taxon>
        <taxon>Bacillales</taxon>
        <taxon>Caryophanaceae</taxon>
        <taxon>Solibacillus</taxon>
    </lineage>
</organism>
<dbReference type="Gene3D" id="3.40.50.2000">
    <property type="entry name" value="Glycogen Phosphorylase B"/>
    <property type="match status" value="2"/>
</dbReference>
<keyword evidence="4" id="KW-1185">Reference proteome</keyword>
<feature type="domain" description="Glycosyl transferase family 1" evidence="1">
    <location>
        <begin position="184"/>
        <end position="348"/>
    </location>
</feature>
<protein>
    <submittedName>
        <fullName evidence="3">Glycosyltransferase family 4 protein</fullName>
    </submittedName>
</protein>
<comment type="caution">
    <text evidence="3">The sequence shown here is derived from an EMBL/GenBank/DDBJ whole genome shotgun (WGS) entry which is preliminary data.</text>
</comment>
<proteinExistence type="predicted"/>
<dbReference type="PANTHER" id="PTHR12526">
    <property type="entry name" value="GLYCOSYLTRANSFERASE"/>
    <property type="match status" value="1"/>
</dbReference>
<evidence type="ECO:0000313" key="3">
    <source>
        <dbReference type="EMBL" id="MCH7320611.1"/>
    </source>
</evidence>
<accession>A0ABS9U8G0</accession>
<dbReference type="Proteomes" id="UP001316087">
    <property type="component" value="Unassembled WGS sequence"/>
</dbReference>
<dbReference type="CDD" id="cd03808">
    <property type="entry name" value="GT4_CapM-like"/>
    <property type="match status" value="1"/>
</dbReference>
<dbReference type="RefSeq" id="WP_241367625.1">
    <property type="nucleotide sequence ID" value="NZ_JAKZFC010000001.1"/>
</dbReference>
<dbReference type="InterPro" id="IPR028098">
    <property type="entry name" value="Glyco_trans_4-like_N"/>
</dbReference>
<dbReference type="Pfam" id="PF13477">
    <property type="entry name" value="Glyco_trans_4_2"/>
    <property type="match status" value="1"/>
</dbReference>
<sequence length="371" mass="42400">MKILFVASVYRHLTVFHIPYMQYFQSQGYEVWAAAGIGNEDKENLQKLNIKCVDIPFSRSPLSAQNMTAYQALKKLFHSERFDLVHVHTPIAALLSRAAFRNVKHGKIVYTAHGFHFYKGAPKQNWLIYYTAEKLAAKWTDHLITMNDEDYKNAQKLLPVEKISYVHGVGVEFTTEVLTSSEKAEMKAQLCLPNDAVVISCVAEMNSNKNHQFLLRNWQQLKQDNPNLELLLIGNGEMEHELQTYVAKEQLVGIHFLGYRRDVPKLLQISDIVTLLSHREGLPKSIMEAMEASIPCVVTNTRGLRDLVQTNENGYVIEHGDDQSLIAAFAKLAQSAHLREQMGQRAKQLVEPFVLDMVLQEYITIYKKLLK</sequence>
<dbReference type="PANTHER" id="PTHR12526:SF630">
    <property type="entry name" value="GLYCOSYLTRANSFERASE"/>
    <property type="match status" value="1"/>
</dbReference>
<evidence type="ECO:0000259" key="2">
    <source>
        <dbReference type="Pfam" id="PF13477"/>
    </source>
</evidence>
<evidence type="ECO:0000313" key="4">
    <source>
        <dbReference type="Proteomes" id="UP001316087"/>
    </source>
</evidence>
<gene>
    <name evidence="3" type="ORF">LZ480_01820</name>
</gene>